<protein>
    <recommendedName>
        <fullName evidence="2">BTB domain-containing protein</fullName>
    </recommendedName>
</protein>
<name>A0A8H8CP43_PSICU</name>
<accession>A0A8H8CP43</accession>
<dbReference type="EMBL" id="JAFIQS010000001">
    <property type="protein sequence ID" value="KAG5173567.1"/>
    <property type="molecule type" value="Genomic_DNA"/>
</dbReference>
<comment type="caution">
    <text evidence="1">The sequence shown here is derived from an EMBL/GenBank/DDBJ whole genome shotgun (WGS) entry which is preliminary data.</text>
</comment>
<gene>
    <name evidence="1" type="ORF">JR316_000224</name>
</gene>
<evidence type="ECO:0008006" key="2">
    <source>
        <dbReference type="Google" id="ProtNLM"/>
    </source>
</evidence>
<dbReference type="AlphaFoldDB" id="A0A8H8CP43"/>
<sequence length="300" mass="34255">MLMLDLVPRGIDNGHVSIFKRPQTSLLDSALNYIQDHSFMHPTNAEIQERPPPVPDSLYNLDLVSFRVENTVFRVPKQAFDLEETIFKDMFALPAPVSEIQEGSSNEYPIYLEGIEADDFRSFLRVLCPLGQPPVTELKVWIGALALATLWHFTEVRAEAIEAISQKMKGMGVLQRIHLGRKCNSEKWVQDAYIELLNKQTLMLDELSGPSLEYSLDWPTIAKIFYIRDNRDFFNLPLPPPVEDSAREPNSYWGTWDEPCTPRKIKKSKHSAINVIDPKVAVINIIFAEEFKDIQQKAVG</sequence>
<evidence type="ECO:0000313" key="1">
    <source>
        <dbReference type="EMBL" id="KAG5173567.1"/>
    </source>
</evidence>
<dbReference type="OrthoDB" id="3193844at2759"/>
<proteinExistence type="predicted"/>
<reference evidence="1" key="1">
    <citation type="submission" date="2021-02" db="EMBL/GenBank/DDBJ databases">
        <title>Psilocybe cubensis genome.</title>
        <authorList>
            <person name="Mckernan K.J."/>
            <person name="Crawford S."/>
            <person name="Trippe A."/>
            <person name="Kane L.T."/>
            <person name="Mclaughlin S."/>
        </authorList>
    </citation>
    <scope>NUCLEOTIDE SEQUENCE [LARGE SCALE GENOMIC DNA]</scope>
    <source>
        <strain evidence="1">MGC-MH-2018</strain>
    </source>
</reference>
<organism evidence="1">
    <name type="scientific">Psilocybe cubensis</name>
    <name type="common">Psychedelic mushroom</name>
    <name type="synonym">Stropharia cubensis</name>
    <dbReference type="NCBI Taxonomy" id="181762"/>
    <lineage>
        <taxon>Eukaryota</taxon>
        <taxon>Fungi</taxon>
        <taxon>Dikarya</taxon>
        <taxon>Basidiomycota</taxon>
        <taxon>Agaricomycotina</taxon>
        <taxon>Agaricomycetes</taxon>
        <taxon>Agaricomycetidae</taxon>
        <taxon>Agaricales</taxon>
        <taxon>Agaricineae</taxon>
        <taxon>Strophariaceae</taxon>
        <taxon>Psilocybe</taxon>
    </lineage>
</organism>